<accession>A0ACB7YF30</accession>
<proteinExistence type="predicted"/>
<reference evidence="1 2" key="1">
    <citation type="journal article" date="2021" name="Hortic Res">
        <title>High-quality reference genome and annotation aids understanding of berry development for evergreen blueberry (Vaccinium darrowii).</title>
        <authorList>
            <person name="Yu J."/>
            <person name="Hulse-Kemp A.M."/>
            <person name="Babiker E."/>
            <person name="Staton M."/>
        </authorList>
    </citation>
    <scope>NUCLEOTIDE SEQUENCE [LARGE SCALE GENOMIC DNA]</scope>
    <source>
        <strain evidence="2">cv. NJ 8807/NJ 8810</strain>
        <tissue evidence="1">Young leaf</tissue>
    </source>
</reference>
<protein>
    <submittedName>
        <fullName evidence="1">Uncharacterized protein</fullName>
    </submittedName>
</protein>
<evidence type="ECO:0000313" key="2">
    <source>
        <dbReference type="Proteomes" id="UP000828048"/>
    </source>
</evidence>
<sequence length="464" mass="49602">MALARIFLFTFVFLVLALALLSSAAEGASRRPPRHGSKPRRHSLKAERSHSKKGPRRPTLKGPRHSGVKSQRSRPGSKTPLPIPAFTNPLPFPSPVFIGLVVDARTYGAIPDGQSNSKAAFTQAWNAACASNGPSKLLISPGQYFAGEIFFEGPCKNPMTVEFQGTILADPSPDAFQGNEGIMFQNIEGLTVYGGGTYDGQGGVQSWKNGQSRLMPISIKFQKVRNGAVRDINLVNSKGFQMTITSCTNFLAERLKITAPADSPRTDGIHLSRSNGVQVLNSFIGTGDDCISISEGSTDVKVIGITCGPGHGISIGSLGKVPQEQSVKGVYVGHSTLSNTDNSLRIKTFHDSPPLEASGITFEDITMVDVKNPIIIDQHYKSNENQGASFVKISDVHYRNVRGTSVSNVAVSLQCSSAIPCQGIQRLVFSAALSPNAPKKFPLSATCSNAKTFSMGKQNPPACR</sequence>
<keyword evidence="2" id="KW-1185">Reference proteome</keyword>
<dbReference type="Proteomes" id="UP000828048">
    <property type="component" value="Chromosome 8"/>
</dbReference>
<organism evidence="1 2">
    <name type="scientific">Vaccinium darrowii</name>
    <dbReference type="NCBI Taxonomy" id="229202"/>
    <lineage>
        <taxon>Eukaryota</taxon>
        <taxon>Viridiplantae</taxon>
        <taxon>Streptophyta</taxon>
        <taxon>Embryophyta</taxon>
        <taxon>Tracheophyta</taxon>
        <taxon>Spermatophyta</taxon>
        <taxon>Magnoliopsida</taxon>
        <taxon>eudicotyledons</taxon>
        <taxon>Gunneridae</taxon>
        <taxon>Pentapetalae</taxon>
        <taxon>asterids</taxon>
        <taxon>Ericales</taxon>
        <taxon>Ericaceae</taxon>
        <taxon>Vaccinioideae</taxon>
        <taxon>Vaccinieae</taxon>
        <taxon>Vaccinium</taxon>
    </lineage>
</organism>
<dbReference type="EMBL" id="CM037158">
    <property type="protein sequence ID" value="KAH7852247.1"/>
    <property type="molecule type" value="Genomic_DNA"/>
</dbReference>
<name>A0ACB7YF30_9ERIC</name>
<evidence type="ECO:0000313" key="1">
    <source>
        <dbReference type="EMBL" id="KAH7852247.1"/>
    </source>
</evidence>
<gene>
    <name evidence="1" type="ORF">Vadar_022438</name>
</gene>
<comment type="caution">
    <text evidence="1">The sequence shown here is derived from an EMBL/GenBank/DDBJ whole genome shotgun (WGS) entry which is preliminary data.</text>
</comment>